<dbReference type="Gene3D" id="3.40.50.720">
    <property type="entry name" value="NAD(P)-binding Rossmann-like Domain"/>
    <property type="match status" value="1"/>
</dbReference>
<dbReference type="SUPFAM" id="SSF51735">
    <property type="entry name" value="NAD(P)-binding Rossmann-fold domains"/>
    <property type="match status" value="1"/>
</dbReference>
<dbReference type="Gene3D" id="1.10.1040.10">
    <property type="entry name" value="N-(1-d-carboxylethyl)-l-norvaline Dehydrogenase, domain 2"/>
    <property type="match status" value="1"/>
</dbReference>
<dbReference type="Proteomes" id="UP001596409">
    <property type="component" value="Unassembled WGS sequence"/>
</dbReference>
<dbReference type="InterPro" id="IPR006183">
    <property type="entry name" value="Pgluconate_DH"/>
</dbReference>
<evidence type="ECO:0000259" key="4">
    <source>
        <dbReference type="SMART" id="SM01350"/>
    </source>
</evidence>
<comment type="similarity">
    <text evidence="1">Belongs to the 6-phosphogluconate dehydrogenase family.</text>
</comment>
<dbReference type="NCBIfam" id="TIGR00872">
    <property type="entry name" value="gnd_rel"/>
    <property type="match status" value="1"/>
</dbReference>
<evidence type="ECO:0000313" key="5">
    <source>
        <dbReference type="EMBL" id="MFC7012383.1"/>
    </source>
</evidence>
<organism evidence="5 6">
    <name type="scientific">Streptomyces viridiviolaceus</name>
    <dbReference type="NCBI Taxonomy" id="68282"/>
    <lineage>
        <taxon>Bacteria</taxon>
        <taxon>Bacillati</taxon>
        <taxon>Actinomycetota</taxon>
        <taxon>Actinomycetes</taxon>
        <taxon>Kitasatosporales</taxon>
        <taxon>Streptomycetaceae</taxon>
        <taxon>Streptomyces</taxon>
    </lineage>
</organism>
<gene>
    <name evidence="5" type="primary">gnd</name>
    <name evidence="5" type="ORF">ACFQMH_11815</name>
</gene>
<dbReference type="SUPFAM" id="SSF48179">
    <property type="entry name" value="6-phosphogluconate dehydrogenase C-terminal domain-like"/>
    <property type="match status" value="1"/>
</dbReference>
<dbReference type="InterPro" id="IPR006115">
    <property type="entry name" value="6PGDH_NADP-bd"/>
</dbReference>
<dbReference type="NCBIfam" id="NF007161">
    <property type="entry name" value="PRK09599.1"/>
    <property type="match status" value="1"/>
</dbReference>
<keyword evidence="2 5" id="KW-0560">Oxidoreductase</keyword>
<dbReference type="InterPro" id="IPR036291">
    <property type="entry name" value="NAD(P)-bd_dom_sf"/>
</dbReference>
<dbReference type="InterPro" id="IPR004849">
    <property type="entry name" value="6DGDH_YqeC"/>
</dbReference>
<dbReference type="InterPro" id="IPR008927">
    <property type="entry name" value="6-PGluconate_DH-like_C_sf"/>
</dbReference>
<dbReference type="EC" id="1.1.1.343" evidence="5"/>
<dbReference type="Pfam" id="PF00393">
    <property type="entry name" value="6PGD"/>
    <property type="match status" value="1"/>
</dbReference>
<dbReference type="EMBL" id="JBHSYM010000023">
    <property type="protein sequence ID" value="MFC7012383.1"/>
    <property type="molecule type" value="Genomic_DNA"/>
</dbReference>
<dbReference type="PANTHER" id="PTHR11811">
    <property type="entry name" value="6-PHOSPHOGLUCONATE DEHYDROGENASE"/>
    <property type="match status" value="1"/>
</dbReference>
<accession>A0ABW2DXH1</accession>
<protein>
    <submittedName>
        <fullName evidence="5">Phosphogluconate dehydrogenase (NAD(+)-dependent, decarboxylating)</fullName>
        <ecNumber evidence="5">1.1.1.343</ecNumber>
    </submittedName>
</protein>
<dbReference type="PROSITE" id="PS00461">
    <property type="entry name" value="6PGD"/>
    <property type="match status" value="1"/>
</dbReference>
<evidence type="ECO:0000256" key="2">
    <source>
        <dbReference type="ARBA" id="ARBA00023002"/>
    </source>
</evidence>
<evidence type="ECO:0000313" key="6">
    <source>
        <dbReference type="Proteomes" id="UP001596409"/>
    </source>
</evidence>
<dbReference type="SMART" id="SM01350">
    <property type="entry name" value="6PGD"/>
    <property type="match status" value="1"/>
</dbReference>
<keyword evidence="3" id="KW-0311">Gluconate utilization</keyword>
<dbReference type="InterPro" id="IPR006114">
    <property type="entry name" value="6PGDH_C"/>
</dbReference>
<sequence length="293" mass="31912">MQIGLVGLGKMGGNMRERLRNAGHEVVGYDTNPELSDVKNLVELADRLAAPRAVWVMVPAGSATQRVIDQLASVLKPGDVVIDGGNSRWTDDEKHAEELGKRGIGFVDAGVSGGVWGLEHGYALMVGGEQEHVERLKPVFDALKPEGPYGFVHAGKVGAGHFSKMVHNGIEYAMMQAYAEGWELLEKVDSVDNVREVFRSWQQGTVIRSWLLDLAVNALDEDQHLDKLRGYAEDSGEGRWTVEAAIDNAVPLPAITASLFARFASRQDDSPQMKMIAALRNQFGGHAVEAAKK</sequence>
<evidence type="ECO:0000256" key="1">
    <source>
        <dbReference type="ARBA" id="ARBA00008419"/>
    </source>
</evidence>
<dbReference type="RefSeq" id="WP_189868393.1">
    <property type="nucleotide sequence ID" value="NZ_BMWA01000001.1"/>
</dbReference>
<keyword evidence="6" id="KW-1185">Reference proteome</keyword>
<dbReference type="PRINTS" id="PR00076">
    <property type="entry name" value="6PGDHDRGNASE"/>
</dbReference>
<dbReference type="InterPro" id="IPR006184">
    <property type="entry name" value="6PGdom_BS"/>
</dbReference>
<dbReference type="InterPro" id="IPR013328">
    <property type="entry name" value="6PGD_dom2"/>
</dbReference>
<feature type="domain" description="6-phosphogluconate dehydrogenase C-terminal" evidence="4">
    <location>
        <begin position="160"/>
        <end position="293"/>
    </location>
</feature>
<proteinExistence type="inferred from homology"/>
<comment type="caution">
    <text evidence="5">The sequence shown here is derived from an EMBL/GenBank/DDBJ whole genome shotgun (WGS) entry which is preliminary data.</text>
</comment>
<name>A0ABW2DXH1_9ACTN</name>
<dbReference type="Pfam" id="PF03446">
    <property type="entry name" value="NAD_binding_2"/>
    <property type="match status" value="1"/>
</dbReference>
<evidence type="ECO:0000256" key="3">
    <source>
        <dbReference type="ARBA" id="ARBA00023064"/>
    </source>
</evidence>
<dbReference type="GO" id="GO:0016491">
    <property type="term" value="F:oxidoreductase activity"/>
    <property type="evidence" value="ECO:0007669"/>
    <property type="project" value="UniProtKB-KW"/>
</dbReference>
<reference evidence="6" key="1">
    <citation type="journal article" date="2019" name="Int. J. Syst. Evol. Microbiol.">
        <title>The Global Catalogue of Microorganisms (GCM) 10K type strain sequencing project: providing services to taxonomists for standard genome sequencing and annotation.</title>
        <authorList>
            <consortium name="The Broad Institute Genomics Platform"/>
            <consortium name="The Broad Institute Genome Sequencing Center for Infectious Disease"/>
            <person name="Wu L."/>
            <person name="Ma J."/>
        </authorList>
    </citation>
    <scope>NUCLEOTIDE SEQUENCE [LARGE SCALE GENOMIC DNA]</scope>
    <source>
        <strain evidence="6">JCM 4855</strain>
    </source>
</reference>